<dbReference type="Proteomes" id="UP001165060">
    <property type="component" value="Unassembled WGS sequence"/>
</dbReference>
<keyword evidence="1" id="KW-1133">Transmembrane helix</keyword>
<feature type="transmembrane region" description="Helical" evidence="1">
    <location>
        <begin position="77"/>
        <end position="96"/>
    </location>
</feature>
<feature type="transmembrane region" description="Helical" evidence="1">
    <location>
        <begin position="116"/>
        <end position="147"/>
    </location>
</feature>
<organism evidence="2 3">
    <name type="scientific">Tetraparma gracilis</name>
    <dbReference type="NCBI Taxonomy" id="2962635"/>
    <lineage>
        <taxon>Eukaryota</taxon>
        <taxon>Sar</taxon>
        <taxon>Stramenopiles</taxon>
        <taxon>Ochrophyta</taxon>
        <taxon>Bolidophyceae</taxon>
        <taxon>Parmales</taxon>
        <taxon>Triparmaceae</taxon>
        <taxon>Tetraparma</taxon>
    </lineage>
</organism>
<dbReference type="EMBL" id="BRYB01002223">
    <property type="protein sequence ID" value="GMI41519.1"/>
    <property type="molecule type" value="Genomic_DNA"/>
</dbReference>
<keyword evidence="1" id="KW-0472">Membrane</keyword>
<gene>
    <name evidence="2" type="ORF">TeGR_g1041</name>
</gene>
<accession>A0ABQ6N718</accession>
<feature type="transmembrane region" description="Helical" evidence="1">
    <location>
        <begin position="42"/>
        <end position="65"/>
    </location>
</feature>
<proteinExistence type="predicted"/>
<feature type="transmembrane region" description="Helical" evidence="1">
    <location>
        <begin position="267"/>
        <end position="289"/>
    </location>
</feature>
<feature type="transmembrane region" description="Helical" evidence="1">
    <location>
        <begin position="232"/>
        <end position="255"/>
    </location>
</feature>
<evidence type="ECO:0000256" key="1">
    <source>
        <dbReference type="SAM" id="Phobius"/>
    </source>
</evidence>
<keyword evidence="1" id="KW-0812">Transmembrane</keyword>
<evidence type="ECO:0008006" key="4">
    <source>
        <dbReference type="Google" id="ProtNLM"/>
    </source>
</evidence>
<reference evidence="2 3" key="1">
    <citation type="journal article" date="2023" name="Commun. Biol.">
        <title>Genome analysis of Parmales, the sister group of diatoms, reveals the evolutionary specialization of diatoms from phago-mixotrophs to photoautotrophs.</title>
        <authorList>
            <person name="Ban H."/>
            <person name="Sato S."/>
            <person name="Yoshikawa S."/>
            <person name="Yamada K."/>
            <person name="Nakamura Y."/>
            <person name="Ichinomiya M."/>
            <person name="Sato N."/>
            <person name="Blanc-Mathieu R."/>
            <person name="Endo H."/>
            <person name="Kuwata A."/>
            <person name="Ogata H."/>
        </authorList>
    </citation>
    <scope>NUCLEOTIDE SEQUENCE [LARGE SCALE GENOMIC DNA]</scope>
</reference>
<evidence type="ECO:0000313" key="3">
    <source>
        <dbReference type="Proteomes" id="UP001165060"/>
    </source>
</evidence>
<feature type="transmembrane region" description="Helical" evidence="1">
    <location>
        <begin position="192"/>
        <end position="211"/>
    </location>
</feature>
<name>A0ABQ6N718_9STRA</name>
<feature type="transmembrane region" description="Helical" evidence="1">
    <location>
        <begin position="168"/>
        <end position="186"/>
    </location>
</feature>
<protein>
    <recommendedName>
        <fullName evidence="4">Transmembrane protein</fullName>
    </recommendedName>
</protein>
<comment type="caution">
    <text evidence="2">The sequence shown here is derived from an EMBL/GenBank/DDBJ whole genome shotgun (WGS) entry which is preliminary data.</text>
</comment>
<evidence type="ECO:0000313" key="2">
    <source>
        <dbReference type="EMBL" id="GMI41519.1"/>
    </source>
</evidence>
<keyword evidence="3" id="KW-1185">Reference proteome</keyword>
<sequence>MSCFYSPEEGDVDDIPTCHCASIAILSQEDWPVCETRSSMSWAPILVCVLTNLLCMLVLGWGAWILKVLHTLKQLQFNDITQAMLLALAGATFVWIHQALELAQMFMLDKDVHEVIYANGGILQICLAGLGGCIVMACLKVPLLWISIASAGMDKAKAKKDKLFVKRLCNYSSGFFLLTFLAIMFMTDTSTGGSYAILWLLILIGAFQIGARKLRKSLQKPGEETPKTIKDINAYVLRFTVLVLLYIGAIVGFLSVSSMKQSNPRDWWIWAGAIYHLLGQVTLTNLIYIRHTLDKKLQKFKETGKVAPSTVVSSSSESS</sequence>